<keyword evidence="8" id="KW-1185">Reference proteome</keyword>
<dbReference type="Pfam" id="PF01810">
    <property type="entry name" value="LysE"/>
    <property type="match status" value="1"/>
</dbReference>
<protein>
    <submittedName>
        <fullName evidence="7">LysE family translocator</fullName>
    </submittedName>
</protein>
<feature type="transmembrane region" description="Helical" evidence="6">
    <location>
        <begin position="66"/>
        <end position="89"/>
    </location>
</feature>
<keyword evidence="2" id="KW-1003">Cell membrane</keyword>
<reference evidence="8" key="1">
    <citation type="submission" date="2021-11" db="EMBL/GenBank/DDBJ databases">
        <title>Cultivation dependent microbiological survey of springs from the worlds oldest radium mine currently devoted to the extraction of radon-saturated water.</title>
        <authorList>
            <person name="Kapinusova G."/>
            <person name="Smrhova T."/>
            <person name="Strejcek M."/>
            <person name="Suman J."/>
            <person name="Jani K."/>
            <person name="Pajer P."/>
            <person name="Uhlik O."/>
        </authorList>
    </citation>
    <scope>NUCLEOTIDE SEQUENCE [LARGE SCALE GENOMIC DNA]</scope>
    <source>
        <strain evidence="8">J379</strain>
    </source>
</reference>
<evidence type="ECO:0000256" key="3">
    <source>
        <dbReference type="ARBA" id="ARBA00022692"/>
    </source>
</evidence>
<dbReference type="InterPro" id="IPR001123">
    <property type="entry name" value="LeuE-type"/>
</dbReference>
<keyword evidence="3 6" id="KW-0812">Transmembrane</keyword>
<name>A0ABY5PA85_9ACTN</name>
<keyword evidence="4 6" id="KW-1133">Transmembrane helix</keyword>
<comment type="subcellular location">
    <subcellularLocation>
        <location evidence="1">Cell membrane</location>
        <topology evidence="1">Multi-pass membrane protein</topology>
    </subcellularLocation>
</comment>
<evidence type="ECO:0000256" key="6">
    <source>
        <dbReference type="SAM" id="Phobius"/>
    </source>
</evidence>
<gene>
    <name evidence="7" type="ORF">LRS13_12840</name>
</gene>
<feature type="transmembrane region" description="Helical" evidence="6">
    <location>
        <begin position="41"/>
        <end position="60"/>
    </location>
</feature>
<sequence>MPEPHTLGLFVLAALVLVLIPGPGVLYIVARSVDQGRRAGLLSVLGVGGGNMVQVLWAALGLSALVASSALAFDVLRYAGAAYLVWLGLMRLRAPDEAIAGAVTETPTVPRGRIIGQGVLVAALNPKTAVFFVAFLPQFIDPAQGSVALQALGSVFVALALCTDALYALASGTLADRFRGRAGARVARASKYGTAAVYMALGAATAATGVRRR</sequence>
<dbReference type="EMBL" id="CP088295">
    <property type="protein sequence ID" value="UUY01619.1"/>
    <property type="molecule type" value="Genomic_DNA"/>
</dbReference>
<keyword evidence="5 6" id="KW-0472">Membrane</keyword>
<evidence type="ECO:0000256" key="2">
    <source>
        <dbReference type="ARBA" id="ARBA00022475"/>
    </source>
</evidence>
<dbReference type="Proteomes" id="UP001058860">
    <property type="component" value="Chromosome"/>
</dbReference>
<organism evidence="7 8">
    <name type="scientific">Svornostia abyssi</name>
    <dbReference type="NCBI Taxonomy" id="2898438"/>
    <lineage>
        <taxon>Bacteria</taxon>
        <taxon>Bacillati</taxon>
        <taxon>Actinomycetota</taxon>
        <taxon>Thermoleophilia</taxon>
        <taxon>Solirubrobacterales</taxon>
        <taxon>Baekduiaceae</taxon>
        <taxon>Svornostia</taxon>
    </lineage>
</organism>
<evidence type="ECO:0000256" key="5">
    <source>
        <dbReference type="ARBA" id="ARBA00023136"/>
    </source>
</evidence>
<feature type="transmembrane region" description="Helical" evidence="6">
    <location>
        <begin position="6"/>
        <end position="29"/>
    </location>
</feature>
<accession>A0ABY5PA85</accession>
<dbReference type="PIRSF" id="PIRSF006324">
    <property type="entry name" value="LeuE"/>
    <property type="match status" value="1"/>
</dbReference>
<evidence type="ECO:0000256" key="1">
    <source>
        <dbReference type="ARBA" id="ARBA00004651"/>
    </source>
</evidence>
<evidence type="ECO:0000313" key="8">
    <source>
        <dbReference type="Proteomes" id="UP001058860"/>
    </source>
</evidence>
<evidence type="ECO:0000313" key="7">
    <source>
        <dbReference type="EMBL" id="UUY01619.1"/>
    </source>
</evidence>
<feature type="transmembrane region" description="Helical" evidence="6">
    <location>
        <begin position="191"/>
        <end position="210"/>
    </location>
</feature>
<dbReference type="PANTHER" id="PTHR30086:SF20">
    <property type="entry name" value="ARGININE EXPORTER PROTEIN ARGO-RELATED"/>
    <property type="match status" value="1"/>
</dbReference>
<dbReference type="PANTHER" id="PTHR30086">
    <property type="entry name" value="ARGININE EXPORTER PROTEIN ARGO"/>
    <property type="match status" value="1"/>
</dbReference>
<feature type="transmembrane region" description="Helical" evidence="6">
    <location>
        <begin position="146"/>
        <end position="170"/>
    </location>
</feature>
<evidence type="ECO:0000256" key="4">
    <source>
        <dbReference type="ARBA" id="ARBA00022989"/>
    </source>
</evidence>
<dbReference type="RefSeq" id="WP_353862173.1">
    <property type="nucleotide sequence ID" value="NZ_CP088295.1"/>
</dbReference>
<feature type="transmembrane region" description="Helical" evidence="6">
    <location>
        <begin position="119"/>
        <end position="140"/>
    </location>
</feature>
<proteinExistence type="predicted"/>